<gene>
    <name evidence="2" type="ORF">EDB81DRAFT_875828</name>
</gene>
<reference evidence="2" key="1">
    <citation type="journal article" date="2021" name="Nat. Commun.">
        <title>Genetic determinants of endophytism in the Arabidopsis root mycobiome.</title>
        <authorList>
            <person name="Mesny F."/>
            <person name="Miyauchi S."/>
            <person name="Thiergart T."/>
            <person name="Pickel B."/>
            <person name="Atanasova L."/>
            <person name="Karlsson M."/>
            <person name="Huettel B."/>
            <person name="Barry K.W."/>
            <person name="Haridas S."/>
            <person name="Chen C."/>
            <person name="Bauer D."/>
            <person name="Andreopoulos W."/>
            <person name="Pangilinan J."/>
            <person name="LaButti K."/>
            <person name="Riley R."/>
            <person name="Lipzen A."/>
            <person name="Clum A."/>
            <person name="Drula E."/>
            <person name="Henrissat B."/>
            <person name="Kohler A."/>
            <person name="Grigoriev I.V."/>
            <person name="Martin F.M."/>
            <person name="Hacquard S."/>
        </authorList>
    </citation>
    <scope>NUCLEOTIDE SEQUENCE</scope>
    <source>
        <strain evidence="2">MPI-CAGE-AT-0147</strain>
    </source>
</reference>
<feature type="region of interest" description="Disordered" evidence="1">
    <location>
        <begin position="322"/>
        <end position="348"/>
    </location>
</feature>
<dbReference type="EMBL" id="JAGMUV010000001">
    <property type="protein sequence ID" value="KAH7177050.1"/>
    <property type="molecule type" value="Genomic_DNA"/>
</dbReference>
<keyword evidence="3" id="KW-1185">Reference proteome</keyword>
<name>A0A9P9FUS7_9HYPO</name>
<evidence type="ECO:0000313" key="2">
    <source>
        <dbReference type="EMBL" id="KAH7177050.1"/>
    </source>
</evidence>
<accession>A0A9P9FUS7</accession>
<feature type="region of interest" description="Disordered" evidence="1">
    <location>
        <begin position="373"/>
        <end position="398"/>
    </location>
</feature>
<feature type="region of interest" description="Disordered" evidence="1">
    <location>
        <begin position="216"/>
        <end position="308"/>
    </location>
</feature>
<dbReference type="Proteomes" id="UP000738349">
    <property type="component" value="Unassembled WGS sequence"/>
</dbReference>
<dbReference type="OrthoDB" id="3692311at2759"/>
<feature type="compositionally biased region" description="Polar residues" evidence="1">
    <location>
        <begin position="385"/>
        <end position="398"/>
    </location>
</feature>
<feature type="compositionally biased region" description="Basic residues" evidence="1">
    <location>
        <begin position="223"/>
        <end position="247"/>
    </location>
</feature>
<dbReference type="AlphaFoldDB" id="A0A9P9FUS7"/>
<comment type="caution">
    <text evidence="2">The sequence shown here is derived from an EMBL/GenBank/DDBJ whole genome shotgun (WGS) entry which is preliminary data.</text>
</comment>
<sequence length="536" mass="59660">MEAFGAAASCLALIKAIKTLREYGFRLKNAHKDWGRYIFALDSLVHIQTDVEKISKGIGLKAESSKLVSACTETLMKATTDAEGMIETFRAAEHRHKKAKLWLRLGVRHRMRFVIESGQIKDQFEAVEQAKSTLNLALVITTLRQGDSRATDIATAVHNLENTFKPTMEKLTASFSAQSQEFDRYRAELKKEMENMSRPIINYYGGRSKTILNAEMAPSVGYGRKRRKRRKARRRCKERKSSSRHRAFSISSNGLKTPHTKKNSPTSTKTSFKRDSRSPSRHGMKPPRSFPALDPEADTGYQKNKKESREDVIEAFDEVNTHQVDSSEVSSRVETPIGQTGDSDNTQSPVFKLPHMSMNTQGSSIESNISWSTDGKEGRTHTAALPNSGTQTLSSFNTSDSDFETTNYGWVTDHYMESYTEVFDTDTTTETDISDTAAHNFNNIELSCTALLSLKDSPYAILPDSADVGKCGVDNSGHLQFCVSPSRLRRIGVPETLIAIPLAYVVPIGMVGSLDKKEESLFSNNVLEVLQVASTL</sequence>
<protein>
    <recommendedName>
        <fullName evidence="4">Fungal N-terminal domain-containing protein</fullName>
    </recommendedName>
</protein>
<evidence type="ECO:0000313" key="3">
    <source>
        <dbReference type="Proteomes" id="UP000738349"/>
    </source>
</evidence>
<organism evidence="2 3">
    <name type="scientific">Dactylonectria macrodidyma</name>
    <dbReference type="NCBI Taxonomy" id="307937"/>
    <lineage>
        <taxon>Eukaryota</taxon>
        <taxon>Fungi</taxon>
        <taxon>Dikarya</taxon>
        <taxon>Ascomycota</taxon>
        <taxon>Pezizomycotina</taxon>
        <taxon>Sordariomycetes</taxon>
        <taxon>Hypocreomycetidae</taxon>
        <taxon>Hypocreales</taxon>
        <taxon>Nectriaceae</taxon>
        <taxon>Dactylonectria</taxon>
    </lineage>
</organism>
<proteinExistence type="predicted"/>
<evidence type="ECO:0000256" key="1">
    <source>
        <dbReference type="SAM" id="MobiDB-lite"/>
    </source>
</evidence>
<evidence type="ECO:0008006" key="4">
    <source>
        <dbReference type="Google" id="ProtNLM"/>
    </source>
</evidence>